<gene>
    <name evidence="15" type="ordered locus">Lbys_3428</name>
</gene>
<feature type="transmembrane region" description="Helical" evidence="14">
    <location>
        <begin position="439"/>
        <end position="457"/>
    </location>
</feature>
<evidence type="ECO:0000256" key="10">
    <source>
        <dbReference type="ARBA" id="ARBA00023136"/>
    </source>
</evidence>
<keyword evidence="10 14" id="KW-0472">Membrane</keyword>
<feature type="transmembrane region" description="Helical" evidence="14">
    <location>
        <begin position="469"/>
        <end position="487"/>
    </location>
</feature>
<keyword evidence="16" id="KW-1185">Reference proteome</keyword>
<feature type="transmembrane region" description="Helical" evidence="14">
    <location>
        <begin position="562"/>
        <end position="582"/>
    </location>
</feature>
<dbReference type="RefSeq" id="WP_013410101.1">
    <property type="nucleotide sequence ID" value="NC_014655.1"/>
</dbReference>
<dbReference type="InterPro" id="IPR038377">
    <property type="entry name" value="Na/Glc_symporter_sf"/>
</dbReference>
<feature type="transmembrane region" description="Helical" evidence="14">
    <location>
        <begin position="177"/>
        <end position="195"/>
    </location>
</feature>
<dbReference type="PROSITE" id="PS50283">
    <property type="entry name" value="NA_SOLUT_SYMP_3"/>
    <property type="match status" value="1"/>
</dbReference>
<protein>
    <submittedName>
        <fullName evidence="15">Na+/solute symporter</fullName>
    </submittedName>
</protein>
<feature type="transmembrane region" description="Helical" evidence="14">
    <location>
        <begin position="416"/>
        <end position="433"/>
    </location>
</feature>
<dbReference type="Proteomes" id="UP000007435">
    <property type="component" value="Chromosome"/>
</dbReference>
<evidence type="ECO:0000256" key="13">
    <source>
        <dbReference type="RuleBase" id="RU362091"/>
    </source>
</evidence>
<evidence type="ECO:0000256" key="7">
    <source>
        <dbReference type="ARBA" id="ARBA00022989"/>
    </source>
</evidence>
<feature type="transmembrane region" description="Helical" evidence="14">
    <location>
        <begin position="313"/>
        <end position="338"/>
    </location>
</feature>
<dbReference type="GO" id="GO:0005298">
    <property type="term" value="F:proline:sodium symporter activity"/>
    <property type="evidence" value="ECO:0007669"/>
    <property type="project" value="TreeGrafter"/>
</dbReference>
<evidence type="ECO:0000256" key="12">
    <source>
        <dbReference type="ARBA" id="ARBA00033708"/>
    </source>
</evidence>
<dbReference type="eggNOG" id="COG0591">
    <property type="taxonomic scope" value="Bacteria"/>
</dbReference>
<name>E4RXY0_LEAB4</name>
<dbReference type="Pfam" id="PF00474">
    <property type="entry name" value="SSF"/>
    <property type="match status" value="1"/>
</dbReference>
<evidence type="ECO:0000256" key="4">
    <source>
        <dbReference type="ARBA" id="ARBA00022475"/>
    </source>
</evidence>
<feature type="transmembrane region" description="Helical" evidence="14">
    <location>
        <begin position="368"/>
        <end position="395"/>
    </location>
</feature>
<reference key="1">
    <citation type="submission" date="2010-11" db="EMBL/GenBank/DDBJ databases">
        <title>The complete genome of Leadbetterella byssophila DSM 17132.</title>
        <authorList>
            <consortium name="US DOE Joint Genome Institute (JGI-PGF)"/>
            <person name="Lucas S."/>
            <person name="Copeland A."/>
            <person name="Lapidus A."/>
            <person name="Glavina del Rio T."/>
            <person name="Dalin E."/>
            <person name="Tice H."/>
            <person name="Bruce D."/>
            <person name="Goodwin L."/>
            <person name="Pitluck S."/>
            <person name="Kyrpides N."/>
            <person name="Mavromatis K."/>
            <person name="Ivanova N."/>
            <person name="Teshima H."/>
            <person name="Brettin T."/>
            <person name="Detter J.C."/>
            <person name="Han C."/>
            <person name="Tapia R."/>
            <person name="Land M."/>
            <person name="Hauser L."/>
            <person name="Markowitz V."/>
            <person name="Cheng J.-F."/>
            <person name="Hugenholtz P."/>
            <person name="Woyke T."/>
            <person name="Wu D."/>
            <person name="Tindall B."/>
            <person name="Pomrenke H.G."/>
            <person name="Brambilla E."/>
            <person name="Klenk H.-P."/>
            <person name="Eisen J.A."/>
        </authorList>
    </citation>
    <scope>NUCLEOTIDE SEQUENCE [LARGE SCALE GENOMIC DNA]</scope>
    <source>
        <strain>DSM 17132</strain>
    </source>
</reference>
<feature type="transmembrane region" description="Helical" evidence="14">
    <location>
        <begin position="52"/>
        <end position="79"/>
    </location>
</feature>
<feature type="transmembrane region" description="Helical" evidence="14">
    <location>
        <begin position="588"/>
        <end position="606"/>
    </location>
</feature>
<feature type="transmembrane region" description="Helical" evidence="14">
    <location>
        <begin position="12"/>
        <end position="32"/>
    </location>
</feature>
<evidence type="ECO:0000256" key="9">
    <source>
        <dbReference type="ARBA" id="ARBA00023065"/>
    </source>
</evidence>
<sequence length="612" mass="68961">MAYKVFTADMNFWDFAVIAAYLLCVTGIGILLRKKSRQTKEDYLMGGKRLPWWLLGISNASGMFDISGTIWMVSIMFVYGVKSIWLPWLWPVFNQVFMFVYLSIWLRRSNASTGAEWMETRFGKRATGAQRIIIVFALLSCLSFMAYGFIGLGKFVEIFIPFSSISPFLPFSIPADFVPHFYGIIFTLFAVFYAILGGMSSIVWADLVQYSLMALGAFCIALFAISELRTHDLIVPEGWKDLHFQWDLGVNWEGILPEVNKKIEEDGFHPFGLFFTLMFTKGILSSLAGPAPNYDMQKILSTRNPKEAALMSMFVNVVLLPTRYLMIIGFTVLALLYYPQLDLQTASGKVDFEKILPSTILKFAPAGLLGLFLVELLSAFMGTFAGTLNAAQAYIVNDIYLKFKKDRKGNLQKVHFLSGLGVVLLSIFLGLFAKDVNSILQWIVGALYAGFISANVLKWHWWRFNGTGYAVGMAVGILCAMVFPYLFPDTLPLYYFPLILALSFLGGVLGSYSSPPTDRNTLKAFYSQVNPWGFWKPIEEEVRKDSPDFVPNPDFKKDMGNVTLGILAQTAITALPVFLVLWMWKEVAITSLLLGICVVTLFFTWYKKLPNQ</sequence>
<dbReference type="Gene3D" id="1.20.1730.10">
    <property type="entry name" value="Sodium/glucose cotransporter"/>
    <property type="match status" value="1"/>
</dbReference>
<reference evidence="15 16" key="2">
    <citation type="journal article" date="2011" name="Stand. Genomic Sci.">
        <title>Complete genome sequence of Leadbetterella byssophila type strain (4M15).</title>
        <authorList>
            <person name="Abt B."/>
            <person name="Teshima H."/>
            <person name="Lucas S."/>
            <person name="Lapidus A."/>
            <person name="Del Rio T.G."/>
            <person name="Nolan M."/>
            <person name="Tice H."/>
            <person name="Cheng J.F."/>
            <person name="Pitluck S."/>
            <person name="Liolios K."/>
            <person name="Pagani I."/>
            <person name="Ivanova N."/>
            <person name="Mavromatis K."/>
            <person name="Pati A."/>
            <person name="Tapia R."/>
            <person name="Han C."/>
            <person name="Goodwin L."/>
            <person name="Chen A."/>
            <person name="Palaniappan K."/>
            <person name="Land M."/>
            <person name="Hauser L."/>
            <person name="Chang Y.J."/>
            <person name="Jeffries C.D."/>
            <person name="Rohde M."/>
            <person name="Goker M."/>
            <person name="Tindall B.J."/>
            <person name="Detter J.C."/>
            <person name="Woyke T."/>
            <person name="Bristow J."/>
            <person name="Eisen J.A."/>
            <person name="Markowitz V."/>
            <person name="Hugenholtz P."/>
            <person name="Klenk H.P."/>
            <person name="Kyrpides N.C."/>
        </authorList>
    </citation>
    <scope>NUCLEOTIDE SEQUENCE [LARGE SCALE GENOMIC DNA]</scope>
    <source>
        <strain evidence="16">DSM 17132 / JCM 16389 / KACC 11308 / NBRC 106382 / 4M15</strain>
    </source>
</reference>
<dbReference type="HOGENOM" id="CLU_019510_1_0_10"/>
<feature type="transmembrane region" description="Helical" evidence="14">
    <location>
        <begin position="271"/>
        <end position="292"/>
    </location>
</feature>
<feature type="transmembrane region" description="Helical" evidence="14">
    <location>
        <begin position="128"/>
        <end position="150"/>
    </location>
</feature>
<keyword evidence="8" id="KW-0915">Sodium</keyword>
<keyword evidence="5 14" id="KW-0812">Transmembrane</keyword>
<comment type="similarity">
    <text evidence="2 13">Belongs to the sodium:solute symporter (SSF) (TC 2.A.21) family.</text>
</comment>
<evidence type="ECO:0000256" key="5">
    <source>
        <dbReference type="ARBA" id="ARBA00022692"/>
    </source>
</evidence>
<dbReference type="InterPro" id="IPR050277">
    <property type="entry name" value="Sodium:Solute_Symporter"/>
</dbReference>
<evidence type="ECO:0000256" key="1">
    <source>
        <dbReference type="ARBA" id="ARBA00004651"/>
    </source>
</evidence>
<keyword evidence="11" id="KW-0739">Sodium transport</keyword>
<dbReference type="GO" id="GO:0005886">
    <property type="term" value="C:plasma membrane"/>
    <property type="evidence" value="ECO:0007669"/>
    <property type="project" value="UniProtKB-SubCell"/>
</dbReference>
<accession>E4RXY0</accession>
<evidence type="ECO:0000256" key="11">
    <source>
        <dbReference type="ARBA" id="ARBA00023201"/>
    </source>
</evidence>
<evidence type="ECO:0000313" key="15">
    <source>
        <dbReference type="EMBL" id="ADQ19077.1"/>
    </source>
</evidence>
<dbReference type="PANTHER" id="PTHR48086">
    <property type="entry name" value="SODIUM/PROLINE SYMPORTER-RELATED"/>
    <property type="match status" value="1"/>
</dbReference>
<evidence type="ECO:0000256" key="8">
    <source>
        <dbReference type="ARBA" id="ARBA00023053"/>
    </source>
</evidence>
<feature type="transmembrane region" description="Helical" evidence="14">
    <location>
        <begin position="85"/>
        <end position="107"/>
    </location>
</feature>
<dbReference type="STRING" id="649349.Lbys_3428"/>
<dbReference type="EMBL" id="CP002305">
    <property type="protein sequence ID" value="ADQ19077.1"/>
    <property type="molecule type" value="Genomic_DNA"/>
</dbReference>
<dbReference type="GO" id="GO:0015193">
    <property type="term" value="F:L-proline transmembrane transporter activity"/>
    <property type="evidence" value="ECO:0007669"/>
    <property type="project" value="TreeGrafter"/>
</dbReference>
<organism evidence="15 16">
    <name type="scientific">Leadbetterella byssophila (strain DSM 17132 / JCM 16389 / KACC 11308 / NBRC 106382 / 4M15)</name>
    <dbReference type="NCBI Taxonomy" id="649349"/>
    <lineage>
        <taxon>Bacteria</taxon>
        <taxon>Pseudomonadati</taxon>
        <taxon>Bacteroidota</taxon>
        <taxon>Cytophagia</taxon>
        <taxon>Cytophagales</taxon>
        <taxon>Leadbetterellaceae</taxon>
        <taxon>Leadbetterella</taxon>
    </lineage>
</organism>
<evidence type="ECO:0000256" key="6">
    <source>
        <dbReference type="ARBA" id="ARBA00022847"/>
    </source>
</evidence>
<evidence type="ECO:0000256" key="3">
    <source>
        <dbReference type="ARBA" id="ARBA00022448"/>
    </source>
</evidence>
<keyword evidence="7 14" id="KW-1133">Transmembrane helix</keyword>
<dbReference type="CDD" id="cd11477">
    <property type="entry name" value="SLC5sbd_u1"/>
    <property type="match status" value="1"/>
</dbReference>
<dbReference type="InterPro" id="IPR001734">
    <property type="entry name" value="Na/solute_symporter"/>
</dbReference>
<dbReference type="KEGG" id="lby:Lbys_3428"/>
<evidence type="ECO:0000256" key="14">
    <source>
        <dbReference type="SAM" id="Phobius"/>
    </source>
</evidence>
<evidence type="ECO:0000256" key="2">
    <source>
        <dbReference type="ARBA" id="ARBA00006434"/>
    </source>
</evidence>
<dbReference type="PANTHER" id="PTHR48086:SF3">
    <property type="entry name" value="SODIUM_PROLINE SYMPORTER"/>
    <property type="match status" value="1"/>
</dbReference>
<keyword evidence="6" id="KW-0769">Symport</keyword>
<comment type="catalytic activity">
    <reaction evidence="12">
        <text>L-proline(in) + Na(+)(in) = L-proline(out) + Na(+)(out)</text>
        <dbReference type="Rhea" id="RHEA:28967"/>
        <dbReference type="ChEBI" id="CHEBI:29101"/>
        <dbReference type="ChEBI" id="CHEBI:60039"/>
    </reaction>
</comment>
<keyword evidence="4" id="KW-1003">Cell membrane</keyword>
<dbReference type="AlphaFoldDB" id="E4RXY0"/>
<keyword evidence="9" id="KW-0406">Ion transport</keyword>
<dbReference type="GO" id="GO:0015824">
    <property type="term" value="P:proline transport"/>
    <property type="evidence" value="ECO:0007669"/>
    <property type="project" value="TreeGrafter"/>
</dbReference>
<keyword evidence="3" id="KW-0813">Transport</keyword>
<evidence type="ECO:0000313" key="16">
    <source>
        <dbReference type="Proteomes" id="UP000007435"/>
    </source>
</evidence>
<feature type="transmembrane region" description="Helical" evidence="14">
    <location>
        <begin position="207"/>
        <end position="226"/>
    </location>
</feature>
<comment type="subcellular location">
    <subcellularLocation>
        <location evidence="1">Cell membrane</location>
        <topology evidence="1">Multi-pass membrane protein</topology>
    </subcellularLocation>
</comment>
<feature type="transmembrane region" description="Helical" evidence="14">
    <location>
        <begin position="493"/>
        <end position="513"/>
    </location>
</feature>
<proteinExistence type="inferred from homology"/>